<sequence>MSDLIETEEQILARHKKEVRDLVATTTGMKKQASKSKKKEVMKKISELEAALKSRHQQELKALGNTGTETVDNEDEDDFSPEKLLAQLELSQNEPVVQTQTQTNSQPQQNQPKKKRNRQKEKLAKRDAEMKKMQEDAQKEANAQPDVRAMELNNIAELCKISKLKQHDITPDGHCLFASIADQLKQRHDMDVSVQELRTKAANHMRENPETYAPYLFDEKTMTMKGIEEYTNEIENTTLWGGDLEIMALSKEFDCPISVMMSGRASLRLNEEGQQPELKLVYYQHSFGLGEHYNSLRDLTVESI</sequence>
<dbReference type="PANTHER" id="PTHR12419">
    <property type="entry name" value="OTU DOMAIN CONTAINING PROTEIN"/>
    <property type="match status" value="1"/>
</dbReference>
<dbReference type="EMBL" id="KV453869">
    <property type="protein sequence ID" value="ODV82999.1"/>
    <property type="molecule type" value="Genomic_DNA"/>
</dbReference>
<protein>
    <recommendedName>
        <fullName evidence="3">OTU domain-containing protein</fullName>
    </recommendedName>
</protein>
<dbReference type="PROSITE" id="PS50802">
    <property type="entry name" value="OTU"/>
    <property type="match status" value="1"/>
</dbReference>
<evidence type="ECO:0000256" key="1">
    <source>
        <dbReference type="SAM" id="Coils"/>
    </source>
</evidence>
<feature type="region of interest" description="Disordered" evidence="2">
    <location>
        <begin position="56"/>
        <end position="80"/>
    </location>
</feature>
<evidence type="ECO:0000259" key="3">
    <source>
        <dbReference type="PROSITE" id="PS50802"/>
    </source>
</evidence>
<dbReference type="GO" id="GO:0016579">
    <property type="term" value="P:protein deubiquitination"/>
    <property type="evidence" value="ECO:0007669"/>
    <property type="project" value="TreeGrafter"/>
</dbReference>
<feature type="region of interest" description="Disordered" evidence="2">
    <location>
        <begin position="93"/>
        <end position="142"/>
    </location>
</feature>
<dbReference type="SUPFAM" id="SSF54001">
    <property type="entry name" value="Cysteine proteinases"/>
    <property type="match status" value="1"/>
</dbReference>
<proteinExistence type="predicted"/>
<dbReference type="InterPro" id="IPR038765">
    <property type="entry name" value="Papain-like_cys_pep_sf"/>
</dbReference>
<dbReference type="STRING" id="983967.A0A1E4SU19"/>
<dbReference type="InterPro" id="IPR049771">
    <property type="entry name" value="OTU2-like_OTU"/>
</dbReference>
<feature type="domain" description="OTU" evidence="3">
    <location>
        <begin position="164"/>
        <end position="299"/>
    </location>
</feature>
<keyword evidence="5" id="KW-1185">Reference proteome</keyword>
<evidence type="ECO:0000313" key="5">
    <source>
        <dbReference type="Proteomes" id="UP000094801"/>
    </source>
</evidence>
<reference evidence="5" key="1">
    <citation type="submission" date="2016-04" db="EMBL/GenBank/DDBJ databases">
        <title>Comparative genomics of biotechnologically important yeasts.</title>
        <authorList>
            <consortium name="DOE Joint Genome Institute"/>
            <person name="Riley R."/>
            <person name="Haridas S."/>
            <person name="Wolfe K.H."/>
            <person name="Lopes M.R."/>
            <person name="Hittinger C.T."/>
            <person name="Goker M."/>
            <person name="Salamov A."/>
            <person name="Wisecaver J."/>
            <person name="Long T.M."/>
            <person name="Aerts A.L."/>
            <person name="Barry K."/>
            <person name="Choi C."/>
            <person name="Clum A."/>
            <person name="Coughlan A.Y."/>
            <person name="Deshpande S."/>
            <person name="Douglass A.P."/>
            <person name="Hanson S.J."/>
            <person name="Klenk H.-P."/>
            <person name="Labutti K."/>
            <person name="Lapidus A."/>
            <person name="Lindquist E."/>
            <person name="Lipzen A."/>
            <person name="Meier-Kolthoff J.P."/>
            <person name="Ohm R.A."/>
            <person name="Otillar R.P."/>
            <person name="Pangilinan J."/>
            <person name="Peng Y."/>
            <person name="Rokas A."/>
            <person name="Rosa C.A."/>
            <person name="Scheuner C."/>
            <person name="Sibirny A.A."/>
            <person name="Slot J.C."/>
            <person name="Stielow J.B."/>
            <person name="Sun H."/>
            <person name="Kurtzman C.P."/>
            <person name="Blackwell M."/>
            <person name="Grigoriev I.V."/>
            <person name="Jeffries T.W."/>
        </authorList>
    </citation>
    <scope>NUCLEOTIDE SEQUENCE [LARGE SCALE GENOMIC DNA]</scope>
    <source>
        <strain evidence="5">NRRL YB-2248</strain>
    </source>
</reference>
<dbReference type="GO" id="GO:0004843">
    <property type="term" value="F:cysteine-type deubiquitinase activity"/>
    <property type="evidence" value="ECO:0007669"/>
    <property type="project" value="TreeGrafter"/>
</dbReference>
<accession>A0A1E4SU19</accession>
<dbReference type="PANTHER" id="PTHR12419:SF10">
    <property type="entry name" value="DEUBIQUITINASE OTUD6B"/>
    <property type="match status" value="1"/>
</dbReference>
<dbReference type="Pfam" id="PF02338">
    <property type="entry name" value="OTU"/>
    <property type="match status" value="1"/>
</dbReference>
<evidence type="ECO:0000256" key="2">
    <source>
        <dbReference type="SAM" id="MobiDB-lite"/>
    </source>
</evidence>
<feature type="compositionally biased region" description="Basic and acidic residues" evidence="2">
    <location>
        <begin position="120"/>
        <end position="139"/>
    </location>
</feature>
<dbReference type="AlphaFoldDB" id="A0A1E4SU19"/>
<dbReference type="InterPro" id="IPR003323">
    <property type="entry name" value="OTU_dom"/>
</dbReference>
<dbReference type="Gene3D" id="3.90.70.80">
    <property type="match status" value="1"/>
</dbReference>
<keyword evidence="1" id="KW-0175">Coiled coil</keyword>
<organism evidence="4 5">
    <name type="scientific">[Candida] arabinofermentans NRRL YB-2248</name>
    <dbReference type="NCBI Taxonomy" id="983967"/>
    <lineage>
        <taxon>Eukaryota</taxon>
        <taxon>Fungi</taxon>
        <taxon>Dikarya</taxon>
        <taxon>Ascomycota</taxon>
        <taxon>Saccharomycotina</taxon>
        <taxon>Pichiomycetes</taxon>
        <taxon>Pichiales</taxon>
        <taxon>Pichiaceae</taxon>
        <taxon>Ogataea</taxon>
        <taxon>Ogataea/Candida clade</taxon>
    </lineage>
</organism>
<name>A0A1E4SU19_9ASCO</name>
<dbReference type="CDD" id="cd22762">
    <property type="entry name" value="OTU_fungi_OTU2-like"/>
    <property type="match status" value="1"/>
</dbReference>
<gene>
    <name evidence="4" type="ORF">CANARDRAFT_9971</name>
</gene>
<dbReference type="Proteomes" id="UP000094801">
    <property type="component" value="Unassembled WGS sequence"/>
</dbReference>
<evidence type="ECO:0000313" key="4">
    <source>
        <dbReference type="EMBL" id="ODV82999.1"/>
    </source>
</evidence>
<feature type="coiled-coil region" evidence="1">
    <location>
        <begin position="5"/>
        <end position="51"/>
    </location>
</feature>
<dbReference type="OrthoDB" id="415023at2759"/>
<feature type="compositionally biased region" description="Low complexity" evidence="2">
    <location>
        <begin position="98"/>
        <end position="111"/>
    </location>
</feature>
<dbReference type="InterPro" id="IPR050704">
    <property type="entry name" value="Peptidase_C85-like"/>
</dbReference>